<proteinExistence type="predicted"/>
<keyword evidence="1" id="KW-0812">Transmembrane</keyword>
<dbReference type="OrthoDB" id="84937at2157"/>
<dbReference type="GeneID" id="8365673"/>
<dbReference type="KEGG" id="mfe:Mefer_0983"/>
<organism evidence="2 3">
    <name type="scientific">Methanocaldococcus fervens (strain DSM 4213 / JCM 15782 / AG86)</name>
    <name type="common">Methanococcus fervens</name>
    <dbReference type="NCBI Taxonomy" id="573064"/>
    <lineage>
        <taxon>Archaea</taxon>
        <taxon>Methanobacteriati</taxon>
        <taxon>Methanobacteriota</taxon>
        <taxon>Methanomada group</taxon>
        <taxon>Methanococci</taxon>
        <taxon>Methanococcales</taxon>
        <taxon>Methanocaldococcaceae</taxon>
        <taxon>Methanocaldococcus</taxon>
    </lineage>
</organism>
<dbReference type="Proteomes" id="UP000001495">
    <property type="component" value="Chromosome"/>
</dbReference>
<feature type="transmembrane region" description="Helical" evidence="1">
    <location>
        <begin position="87"/>
        <end position="110"/>
    </location>
</feature>
<keyword evidence="3" id="KW-1185">Reference proteome</keyword>
<feature type="transmembrane region" description="Helical" evidence="1">
    <location>
        <begin position="210"/>
        <end position="231"/>
    </location>
</feature>
<dbReference type="PANTHER" id="PTHR40700:SF1">
    <property type="entry name" value="DUF63 DOMAIN-CONTAINING PROTEIN"/>
    <property type="match status" value="1"/>
</dbReference>
<gene>
    <name evidence="2" type="ordered locus">Mefer_0983</name>
</gene>
<keyword evidence="1" id="KW-1133">Transmembrane helix</keyword>
<feature type="transmembrane region" description="Helical" evidence="1">
    <location>
        <begin position="29"/>
        <end position="46"/>
    </location>
</feature>
<feature type="transmembrane region" description="Helical" evidence="1">
    <location>
        <begin position="58"/>
        <end position="75"/>
    </location>
</feature>
<sequence length="267" mass="30456">MIEEIKTFIYKYYIEPAEKGTGYNLIQEITYGIILALALYLFYKALRKLNINIDEKFAIPGIVFTVLIALMRALVDCGHIERSFLTITPGIVFLVGGFFIITILITGIIFKKDYYKVSAVIGLTPLLYFLYIFLKHLVYLEAAIYVGILVGIFYCLAKFLDKKLKLNILQSKIDSYVLIGQLIDASATTVGIGIYSYWEQHPIPRFLMETFGVYSFIPFKLLVVLLVLYILNREIEDENIKNIIKLCIMALGLAPGLRNLFRTIMGV</sequence>
<feature type="transmembrane region" description="Helical" evidence="1">
    <location>
        <begin position="140"/>
        <end position="157"/>
    </location>
</feature>
<dbReference type="AlphaFoldDB" id="C7P8B9"/>
<protein>
    <recommendedName>
        <fullName evidence="4">DUF63 family protein</fullName>
    </recommendedName>
</protein>
<evidence type="ECO:0000313" key="3">
    <source>
        <dbReference type="Proteomes" id="UP000001495"/>
    </source>
</evidence>
<evidence type="ECO:0008006" key="4">
    <source>
        <dbReference type="Google" id="ProtNLM"/>
    </source>
</evidence>
<evidence type="ECO:0000313" key="2">
    <source>
        <dbReference type="EMBL" id="ACV24801.1"/>
    </source>
</evidence>
<dbReference type="HOGENOM" id="CLU_086260_0_0_2"/>
<dbReference type="STRING" id="573064.Mefer_0983"/>
<keyword evidence="1" id="KW-0472">Membrane</keyword>
<accession>C7P8B9</accession>
<dbReference type="RefSeq" id="WP_015791538.1">
    <property type="nucleotide sequence ID" value="NC_013156.1"/>
</dbReference>
<dbReference type="eggNOG" id="arCOG02177">
    <property type="taxonomic scope" value="Archaea"/>
</dbReference>
<feature type="transmembrane region" description="Helical" evidence="1">
    <location>
        <begin position="177"/>
        <end position="198"/>
    </location>
</feature>
<dbReference type="Pfam" id="PF01889">
    <property type="entry name" value="DUF63"/>
    <property type="match status" value="1"/>
</dbReference>
<dbReference type="EMBL" id="CP001696">
    <property type="protein sequence ID" value="ACV24801.1"/>
    <property type="molecule type" value="Genomic_DNA"/>
</dbReference>
<name>C7P8B9_METFA</name>
<dbReference type="PANTHER" id="PTHR40700">
    <property type="entry name" value="HYPOTHETICAL MEMBRANE PROTEIN, CONSERVED, DUF63 FAMILY"/>
    <property type="match status" value="1"/>
</dbReference>
<feature type="transmembrane region" description="Helical" evidence="1">
    <location>
        <begin position="117"/>
        <end position="134"/>
    </location>
</feature>
<dbReference type="InterPro" id="IPR002749">
    <property type="entry name" value="DUF63"/>
</dbReference>
<evidence type="ECO:0000256" key="1">
    <source>
        <dbReference type="SAM" id="Phobius"/>
    </source>
</evidence>
<reference evidence="2" key="1">
    <citation type="submission" date="2009-08" db="EMBL/GenBank/DDBJ databases">
        <title>Complete sequence of chromosome of Methanocaldococcus fervens AG86.</title>
        <authorList>
            <consortium name="US DOE Joint Genome Institute"/>
            <person name="Lucas S."/>
            <person name="Copeland A."/>
            <person name="Lapidus A."/>
            <person name="Glavina del Rio T."/>
            <person name="Tice H."/>
            <person name="Bruce D."/>
            <person name="Goodwin L."/>
            <person name="Pitluck S."/>
            <person name="Chertkov O."/>
            <person name="Detter J.C."/>
            <person name="Han C."/>
            <person name="Tapia R."/>
            <person name="Larimer F."/>
            <person name="Land M."/>
            <person name="Hauser L."/>
            <person name="Kyrpides N."/>
            <person name="Ovchinnikova G."/>
            <person name="Lupa-Sieprawska M."/>
            <person name="Whitman W.B."/>
        </authorList>
    </citation>
    <scope>NUCLEOTIDE SEQUENCE [LARGE SCALE GENOMIC DNA]</scope>
    <source>
        <strain evidence="2">AG86</strain>
    </source>
</reference>